<dbReference type="InterPro" id="IPR049428">
    <property type="entry name" value="RecA-like_N"/>
</dbReference>
<name>A0A4Y6I7R8_9MOLU</name>
<evidence type="ECO:0000256" key="6">
    <source>
        <dbReference type="ARBA" id="ARBA00023172"/>
    </source>
</evidence>
<dbReference type="InterPro" id="IPR027417">
    <property type="entry name" value="P-loop_NTPase"/>
</dbReference>
<dbReference type="GO" id="GO:0003697">
    <property type="term" value="F:single-stranded DNA binding"/>
    <property type="evidence" value="ECO:0007669"/>
    <property type="project" value="UniProtKB-UniRule"/>
</dbReference>
<evidence type="ECO:0000256" key="9">
    <source>
        <dbReference type="RuleBase" id="RU004527"/>
    </source>
</evidence>
<evidence type="ECO:0000313" key="12">
    <source>
        <dbReference type="EMBL" id="QDF65249.1"/>
    </source>
</evidence>
<sequence length="355" mass="39077">MAKNKNPNQINDLQPENINDNLDLSQVVDKIIEEKEKHSNTIKEAIKEIEKRFGSESIMFLNKIPDAKTETIHSGSYMLDKALGIKGFPKGKIIEIYGPESCGKTTLALHTIAEVQKQGGVAAFVDAEHSIDPVYAQNIGVDVDKLILSQPDSGEQALDIVDILSKTGKIDLIVLDSVAALVPEAELNGEMTDQQIGAQARLMSKALRKITGHLNKNKTTIIFINQLREKVGVIFGNPETTPGGRALKFYSSIRIEVRKGPAIEENKDIVGSEIKFKVVKNKLAAPYKTGQSELFYSKGIDKIGELIDLGTEKGIIDKKGAWYSHEGSNVAQGKKKMKEYLLQNNNLVNQILSLL</sequence>
<dbReference type="PANTHER" id="PTHR45900">
    <property type="entry name" value="RECA"/>
    <property type="match status" value="1"/>
</dbReference>
<keyword evidence="6 7" id="KW-0233">DNA recombination</keyword>
<dbReference type="PROSITE" id="PS50162">
    <property type="entry name" value="RECA_2"/>
    <property type="match status" value="1"/>
</dbReference>
<keyword evidence="4 7" id="KW-0067">ATP-binding</keyword>
<evidence type="ECO:0000256" key="2">
    <source>
        <dbReference type="ARBA" id="ARBA00015553"/>
    </source>
</evidence>
<accession>A0A4Y6I7R8</accession>
<dbReference type="CDD" id="cd00983">
    <property type="entry name" value="RecA"/>
    <property type="match status" value="1"/>
</dbReference>
<dbReference type="PROSITE" id="PS50163">
    <property type="entry name" value="RECA_3"/>
    <property type="match status" value="1"/>
</dbReference>
<dbReference type="InterPro" id="IPR020587">
    <property type="entry name" value="RecA_monomer-monomer_interface"/>
</dbReference>
<dbReference type="FunFam" id="3.40.50.300:FF:000087">
    <property type="entry name" value="Recombinase RecA"/>
    <property type="match status" value="1"/>
</dbReference>
<dbReference type="GO" id="GO:0009432">
    <property type="term" value="P:SOS response"/>
    <property type="evidence" value="ECO:0007669"/>
    <property type="project" value="UniProtKB-UniRule"/>
</dbReference>
<keyword evidence="7 9" id="KW-0227">DNA damage</keyword>
<keyword evidence="7" id="KW-0963">Cytoplasm</keyword>
<dbReference type="InterPro" id="IPR049261">
    <property type="entry name" value="RecA-like_C"/>
</dbReference>
<evidence type="ECO:0000256" key="1">
    <source>
        <dbReference type="ARBA" id="ARBA00009391"/>
    </source>
</evidence>
<feature type="domain" description="RecA family profile 1" evidence="10">
    <location>
        <begin position="68"/>
        <end position="227"/>
    </location>
</feature>
<dbReference type="SMART" id="SM00382">
    <property type="entry name" value="AAA"/>
    <property type="match status" value="1"/>
</dbReference>
<dbReference type="GO" id="GO:0005829">
    <property type="term" value="C:cytosol"/>
    <property type="evidence" value="ECO:0007669"/>
    <property type="project" value="TreeGrafter"/>
</dbReference>
<dbReference type="SUPFAM" id="SSF52540">
    <property type="entry name" value="P-loop containing nucleoside triphosphate hydrolases"/>
    <property type="match status" value="1"/>
</dbReference>
<dbReference type="GO" id="GO:0005524">
    <property type="term" value="F:ATP binding"/>
    <property type="evidence" value="ECO:0007669"/>
    <property type="project" value="UniProtKB-UniRule"/>
</dbReference>
<reference evidence="12 13" key="1">
    <citation type="submission" date="2019-06" db="EMBL/GenBank/DDBJ databases">
        <title>Mycoplasma nasistruthionis sp. nov. str Ms03.</title>
        <authorList>
            <person name="Botes A."/>
        </authorList>
    </citation>
    <scope>NUCLEOTIDE SEQUENCE [LARGE SCALE GENOMIC DNA]</scope>
    <source>
        <strain evidence="12 13">Ms03</strain>
    </source>
</reference>
<evidence type="ECO:0000256" key="5">
    <source>
        <dbReference type="ARBA" id="ARBA00023125"/>
    </source>
</evidence>
<dbReference type="AlphaFoldDB" id="A0A4Y6I7R8"/>
<dbReference type="InterPro" id="IPR003593">
    <property type="entry name" value="AAA+_ATPase"/>
</dbReference>
<comment type="function">
    <text evidence="7">Can catalyze the hydrolysis of ATP in the presence of single-stranded DNA, the ATP-dependent uptake of single-stranded DNA by duplex DNA, and the ATP-dependent hybridization of homologous single-stranded DNAs. It interacts with LexA causing its activation and leading to its autocatalytic cleavage.</text>
</comment>
<keyword evidence="3 7" id="KW-0547">Nucleotide-binding</keyword>
<dbReference type="EMBL" id="CP041147">
    <property type="protein sequence ID" value="QDF65249.1"/>
    <property type="molecule type" value="Genomic_DNA"/>
</dbReference>
<dbReference type="SUPFAM" id="SSF54752">
    <property type="entry name" value="RecA protein, C-terminal domain"/>
    <property type="match status" value="1"/>
</dbReference>
<dbReference type="Pfam" id="PF00154">
    <property type="entry name" value="RecA_N"/>
    <property type="match status" value="1"/>
</dbReference>
<dbReference type="RefSeq" id="WP_208664783.1">
    <property type="nucleotide sequence ID" value="NZ_CP041147.1"/>
</dbReference>
<dbReference type="InterPro" id="IPR020588">
    <property type="entry name" value="RecA_ATP-bd"/>
</dbReference>
<dbReference type="NCBIfam" id="TIGR02012">
    <property type="entry name" value="tigrfam_recA"/>
    <property type="match status" value="1"/>
</dbReference>
<dbReference type="HAMAP" id="MF_00268">
    <property type="entry name" value="RecA"/>
    <property type="match status" value="1"/>
</dbReference>
<dbReference type="GO" id="GO:0003684">
    <property type="term" value="F:damaged DNA binding"/>
    <property type="evidence" value="ECO:0007669"/>
    <property type="project" value="UniProtKB-UniRule"/>
</dbReference>
<keyword evidence="7 8" id="KW-0234">DNA repair</keyword>
<evidence type="ECO:0000256" key="4">
    <source>
        <dbReference type="ARBA" id="ARBA00022840"/>
    </source>
</evidence>
<comment type="similarity">
    <text evidence="1 7 9">Belongs to the RecA family.</text>
</comment>
<dbReference type="Gene3D" id="3.40.50.300">
    <property type="entry name" value="P-loop containing nucleotide triphosphate hydrolases"/>
    <property type="match status" value="1"/>
</dbReference>
<evidence type="ECO:0000256" key="7">
    <source>
        <dbReference type="HAMAP-Rule" id="MF_00268"/>
    </source>
</evidence>
<comment type="caution">
    <text evidence="7">Lacks conserved residue(s) required for the propagation of feature annotation.</text>
</comment>
<dbReference type="Proteomes" id="UP000315201">
    <property type="component" value="Chromosome"/>
</dbReference>
<keyword evidence="7 8" id="KW-0742">SOS response</keyword>
<dbReference type="PROSITE" id="PS00321">
    <property type="entry name" value="RECA_1"/>
    <property type="match status" value="1"/>
</dbReference>
<comment type="subcellular location">
    <subcellularLocation>
        <location evidence="7">Cytoplasm</location>
    </subcellularLocation>
</comment>
<evidence type="ECO:0000259" key="10">
    <source>
        <dbReference type="PROSITE" id="PS50162"/>
    </source>
</evidence>
<dbReference type="Pfam" id="PF21096">
    <property type="entry name" value="RecA_C"/>
    <property type="match status" value="1"/>
</dbReference>
<dbReference type="PRINTS" id="PR00142">
    <property type="entry name" value="RECA"/>
</dbReference>
<keyword evidence="5 7" id="KW-0238">DNA-binding</keyword>
<dbReference type="InterPro" id="IPR013765">
    <property type="entry name" value="DNA_recomb/repair_RecA"/>
</dbReference>
<evidence type="ECO:0000256" key="3">
    <source>
        <dbReference type="ARBA" id="ARBA00022741"/>
    </source>
</evidence>
<gene>
    <name evidence="7 12" type="primary">recA</name>
    <name evidence="12" type="ORF">FIV53_03095</name>
</gene>
<keyword evidence="13" id="KW-1185">Reference proteome</keyword>
<dbReference type="InterPro" id="IPR023400">
    <property type="entry name" value="RecA_C_sf"/>
</dbReference>
<organism evidence="12 13">
    <name type="scientific">Mycoplasma nasistruthionis</name>
    <dbReference type="NCBI Taxonomy" id="353852"/>
    <lineage>
        <taxon>Bacteria</taxon>
        <taxon>Bacillati</taxon>
        <taxon>Mycoplasmatota</taxon>
        <taxon>Mollicutes</taxon>
        <taxon>Mycoplasmataceae</taxon>
        <taxon>Mycoplasma</taxon>
    </lineage>
</organism>
<evidence type="ECO:0000313" key="13">
    <source>
        <dbReference type="Proteomes" id="UP000315201"/>
    </source>
</evidence>
<dbReference type="GO" id="GO:0006281">
    <property type="term" value="P:DNA repair"/>
    <property type="evidence" value="ECO:0007669"/>
    <property type="project" value="UniProtKB-UniRule"/>
</dbReference>
<protein>
    <recommendedName>
        <fullName evidence="2 7">Protein RecA</fullName>
    </recommendedName>
    <alternativeName>
        <fullName evidence="7 8">Recombinase A</fullName>
    </alternativeName>
</protein>
<feature type="domain" description="RecA family profile 2" evidence="11">
    <location>
        <begin position="232"/>
        <end position="305"/>
    </location>
</feature>
<dbReference type="GO" id="GO:0006310">
    <property type="term" value="P:DNA recombination"/>
    <property type="evidence" value="ECO:0007669"/>
    <property type="project" value="UniProtKB-UniRule"/>
</dbReference>
<dbReference type="GO" id="GO:0140664">
    <property type="term" value="F:ATP-dependent DNA damage sensor activity"/>
    <property type="evidence" value="ECO:0007669"/>
    <property type="project" value="InterPro"/>
</dbReference>
<evidence type="ECO:0000259" key="11">
    <source>
        <dbReference type="PROSITE" id="PS50163"/>
    </source>
</evidence>
<dbReference type="InterPro" id="IPR020584">
    <property type="entry name" value="DNA_recomb/repair_RecA_CS"/>
</dbReference>
<evidence type="ECO:0000256" key="8">
    <source>
        <dbReference type="RuleBase" id="RU000526"/>
    </source>
</evidence>
<proteinExistence type="inferred from homology"/>
<dbReference type="PANTHER" id="PTHR45900:SF1">
    <property type="entry name" value="MITOCHONDRIAL DNA REPAIR PROTEIN RECA HOMOLOG-RELATED"/>
    <property type="match status" value="1"/>
</dbReference>